<proteinExistence type="predicted"/>
<accession>C7LRC5</accession>
<feature type="domain" description="Rhodanese" evidence="2">
    <location>
        <begin position="272"/>
        <end position="363"/>
    </location>
</feature>
<evidence type="ECO:0000313" key="4">
    <source>
        <dbReference type="Proteomes" id="UP000002216"/>
    </source>
</evidence>
<dbReference type="PROSITE" id="PS50206">
    <property type="entry name" value="RHODANESE_3"/>
    <property type="match status" value="2"/>
</dbReference>
<dbReference type="InterPro" id="IPR036873">
    <property type="entry name" value="Rhodanese-like_dom_sf"/>
</dbReference>
<keyword evidence="1" id="KW-0479">Metal-binding</keyword>
<dbReference type="Pfam" id="PF00581">
    <property type="entry name" value="Rhodanese"/>
    <property type="match status" value="2"/>
</dbReference>
<evidence type="ECO:0000313" key="3">
    <source>
        <dbReference type="EMBL" id="ACU89271.1"/>
    </source>
</evidence>
<dbReference type="InterPro" id="IPR036866">
    <property type="entry name" value="RibonucZ/Hydroxyglut_hydro"/>
</dbReference>
<dbReference type="Gene3D" id="3.60.15.10">
    <property type="entry name" value="Ribonuclease Z/Hydroxyacylglutathione hydrolase-like"/>
    <property type="match status" value="1"/>
</dbReference>
<organism evidence="3 4">
    <name type="scientific">Desulfomicrobium baculatum (strain DSM 4028 / VKM B-1378 / X)</name>
    <name type="common">Desulfovibrio baculatus</name>
    <dbReference type="NCBI Taxonomy" id="525897"/>
    <lineage>
        <taxon>Bacteria</taxon>
        <taxon>Pseudomonadati</taxon>
        <taxon>Thermodesulfobacteriota</taxon>
        <taxon>Desulfovibrionia</taxon>
        <taxon>Desulfovibrionales</taxon>
        <taxon>Desulfomicrobiaceae</taxon>
        <taxon>Desulfomicrobium</taxon>
    </lineage>
</organism>
<dbReference type="Proteomes" id="UP000002216">
    <property type="component" value="Chromosome"/>
</dbReference>
<protein>
    <submittedName>
        <fullName evidence="3">Beta-lactamase domain protein</fullName>
    </submittedName>
</protein>
<dbReference type="InterPro" id="IPR051682">
    <property type="entry name" value="Mito_Persulfide_Diox"/>
</dbReference>
<sequence>MSLIFERIHTDGIAELSYLIGDDSEGVAAVFDPRPDVDCYLRLAREKQVSITHIFETHIHVDFVSGSRELCARAKSAKIYLSHEGGARYGFEHEGIADGDVFELGSALITARHTPGHSPEHMAYLLSEKDRPGAPWGVLTGDSLFVNSAGRSDLLGSSRAKELAEQLFHTLHDFYLTLDDGVLIYPAHGQGSPCGEDIGDRLSSTIGYERRFNAFLQFNNATSFTKHTLTDAAPIPTYYPLMGTLNTRGPTVLGNLPPVPGLPPKFFQEAIENSDNVLIDTRMMLAFGGGHIKGALSIGGLPVLSIWAGWLQDSDQPILLVLDSDDMLETIVRYFVRTGYTKFAGYLVGGMAAWNNAGLPLESVGQMTVHKIKRSGEKLQVLDVRAPDEWKDGHIPNAQHIFLGELREQLGKLDKDKPTAVYCDSGYRATIATSILQQQGFSRVCNIPGSWQAWKNAGYPVEKEIEKERK</sequence>
<keyword evidence="4" id="KW-1185">Reference proteome</keyword>
<dbReference type="CDD" id="cd07724">
    <property type="entry name" value="POD-like_MBL-fold"/>
    <property type="match status" value="1"/>
</dbReference>
<dbReference type="GO" id="GO:0006749">
    <property type="term" value="P:glutathione metabolic process"/>
    <property type="evidence" value="ECO:0007669"/>
    <property type="project" value="InterPro"/>
</dbReference>
<evidence type="ECO:0000256" key="1">
    <source>
        <dbReference type="ARBA" id="ARBA00022723"/>
    </source>
</evidence>
<dbReference type="SMART" id="SM00849">
    <property type="entry name" value="Lactamase_B"/>
    <property type="match status" value="1"/>
</dbReference>
<dbReference type="FunFam" id="3.40.250.10:FF:000049">
    <property type="entry name" value="Phage shock protein E"/>
    <property type="match status" value="1"/>
</dbReference>
<dbReference type="Pfam" id="PF00753">
    <property type="entry name" value="Lactamase_B"/>
    <property type="match status" value="1"/>
</dbReference>
<dbReference type="AlphaFoldDB" id="C7LRC5"/>
<dbReference type="FunFam" id="3.60.15.10:FF:000030">
    <property type="entry name" value="Metallo-beta-lactamase family protein"/>
    <property type="match status" value="1"/>
</dbReference>
<feature type="domain" description="Rhodanese" evidence="2">
    <location>
        <begin position="375"/>
        <end position="463"/>
    </location>
</feature>
<dbReference type="SUPFAM" id="SSF52821">
    <property type="entry name" value="Rhodanese/Cell cycle control phosphatase"/>
    <property type="match status" value="2"/>
</dbReference>
<dbReference type="RefSeq" id="WP_015773368.1">
    <property type="nucleotide sequence ID" value="NC_013173.1"/>
</dbReference>
<dbReference type="STRING" id="525897.Dbac_1167"/>
<reference evidence="3 4" key="1">
    <citation type="journal article" date="2009" name="Stand. Genomic Sci.">
        <title>Complete genome sequence of Desulfomicrobium baculatum type strain (X).</title>
        <authorList>
            <person name="Copeland A."/>
            <person name="Spring S."/>
            <person name="Goker M."/>
            <person name="Schneider S."/>
            <person name="Lapidus A."/>
            <person name="Del Rio T.G."/>
            <person name="Tice H."/>
            <person name="Cheng J.F."/>
            <person name="Chen F."/>
            <person name="Nolan M."/>
            <person name="Bruce D."/>
            <person name="Goodwin L."/>
            <person name="Pitluck S."/>
            <person name="Ivanova N."/>
            <person name="Mavrommatis K."/>
            <person name="Ovchinnikova G."/>
            <person name="Pati A."/>
            <person name="Chen A."/>
            <person name="Palaniappan K."/>
            <person name="Land M."/>
            <person name="Hauser L."/>
            <person name="Chang Y.J."/>
            <person name="Jeffries C.C."/>
            <person name="Meincke L."/>
            <person name="Sims D."/>
            <person name="Brettin T."/>
            <person name="Detter J.C."/>
            <person name="Han C."/>
            <person name="Chain P."/>
            <person name="Bristow J."/>
            <person name="Eisen J.A."/>
            <person name="Markowitz V."/>
            <person name="Hugenholtz P."/>
            <person name="Kyrpides N.C."/>
            <person name="Klenk H.P."/>
            <person name="Lucas S."/>
        </authorList>
    </citation>
    <scope>NUCLEOTIDE SEQUENCE [LARGE SCALE GENOMIC DNA]</scope>
    <source>
        <strain evidence="4">DSM 4028 / VKM B-1378 / X</strain>
    </source>
</reference>
<dbReference type="KEGG" id="dba:Dbac_1167"/>
<dbReference type="SUPFAM" id="SSF56281">
    <property type="entry name" value="Metallo-hydrolase/oxidoreductase"/>
    <property type="match status" value="1"/>
</dbReference>
<gene>
    <name evidence="3" type="ordered locus">Dbac_1167</name>
</gene>
<dbReference type="GO" id="GO:0046872">
    <property type="term" value="F:metal ion binding"/>
    <property type="evidence" value="ECO:0007669"/>
    <property type="project" value="UniProtKB-KW"/>
</dbReference>
<dbReference type="PANTHER" id="PTHR43084:SF1">
    <property type="entry name" value="PERSULFIDE DIOXYGENASE ETHE1, MITOCHONDRIAL"/>
    <property type="match status" value="1"/>
</dbReference>
<dbReference type="PANTHER" id="PTHR43084">
    <property type="entry name" value="PERSULFIDE DIOXYGENASE ETHE1"/>
    <property type="match status" value="1"/>
</dbReference>
<dbReference type="EMBL" id="CP001629">
    <property type="protein sequence ID" value="ACU89271.1"/>
    <property type="molecule type" value="Genomic_DNA"/>
</dbReference>
<dbReference type="InterPro" id="IPR001763">
    <property type="entry name" value="Rhodanese-like_dom"/>
</dbReference>
<dbReference type="InterPro" id="IPR001279">
    <property type="entry name" value="Metallo-B-lactamas"/>
</dbReference>
<evidence type="ECO:0000259" key="2">
    <source>
        <dbReference type="PROSITE" id="PS50206"/>
    </source>
</evidence>
<dbReference type="SMART" id="SM00450">
    <property type="entry name" value="RHOD"/>
    <property type="match status" value="2"/>
</dbReference>
<dbReference type="eggNOG" id="COG0607">
    <property type="taxonomic scope" value="Bacteria"/>
</dbReference>
<dbReference type="OrthoDB" id="9784009at2"/>
<dbReference type="GO" id="GO:0070813">
    <property type="term" value="P:hydrogen sulfide metabolic process"/>
    <property type="evidence" value="ECO:0007669"/>
    <property type="project" value="TreeGrafter"/>
</dbReference>
<dbReference type="InterPro" id="IPR044528">
    <property type="entry name" value="POD-like_MBL-fold"/>
</dbReference>
<dbReference type="Gene3D" id="3.40.250.10">
    <property type="entry name" value="Rhodanese-like domain"/>
    <property type="match status" value="2"/>
</dbReference>
<dbReference type="eggNOG" id="COG0491">
    <property type="taxonomic scope" value="Bacteria"/>
</dbReference>
<name>C7LRC5_DESBD</name>
<dbReference type="CDD" id="cd00158">
    <property type="entry name" value="RHOD"/>
    <property type="match status" value="2"/>
</dbReference>
<dbReference type="GO" id="GO:0050313">
    <property type="term" value="F:sulfur dioxygenase activity"/>
    <property type="evidence" value="ECO:0007669"/>
    <property type="project" value="InterPro"/>
</dbReference>
<dbReference type="HOGENOM" id="CLU_030571_7_1_7"/>